<evidence type="ECO:0000256" key="2">
    <source>
        <dbReference type="SAM" id="Phobius"/>
    </source>
</evidence>
<evidence type="ECO:0000256" key="1">
    <source>
        <dbReference type="SAM" id="MobiDB-lite"/>
    </source>
</evidence>
<dbReference type="EMBL" id="CADCSZ010000173">
    <property type="protein sequence ID" value="CAA9262142.1"/>
    <property type="molecule type" value="Genomic_DNA"/>
</dbReference>
<protein>
    <submittedName>
        <fullName evidence="3">Uncharacterized protein</fullName>
    </submittedName>
</protein>
<proteinExistence type="predicted"/>
<feature type="transmembrane region" description="Helical" evidence="2">
    <location>
        <begin position="104"/>
        <end position="123"/>
    </location>
</feature>
<evidence type="ECO:0000313" key="3">
    <source>
        <dbReference type="EMBL" id="CAA9262142.1"/>
    </source>
</evidence>
<accession>A0A6J4IUM3</accession>
<feature type="compositionally biased region" description="Polar residues" evidence="1">
    <location>
        <begin position="213"/>
        <end position="223"/>
    </location>
</feature>
<gene>
    <name evidence="3" type="ORF">AVDCRST_MAG76-2879</name>
</gene>
<keyword evidence="2" id="KW-1133">Transmembrane helix</keyword>
<name>A0A6J4IUM3_9ACTN</name>
<reference evidence="3" key="1">
    <citation type="submission" date="2020-02" db="EMBL/GenBank/DDBJ databases">
        <authorList>
            <person name="Meier V. D."/>
        </authorList>
    </citation>
    <scope>NUCLEOTIDE SEQUENCE</scope>
    <source>
        <strain evidence="3">AVDCRST_MAG76</strain>
    </source>
</reference>
<feature type="transmembrane region" description="Helical" evidence="2">
    <location>
        <begin position="165"/>
        <end position="186"/>
    </location>
</feature>
<keyword evidence="2" id="KW-0812">Transmembrane</keyword>
<keyword evidence="2" id="KW-0472">Membrane</keyword>
<dbReference type="AlphaFoldDB" id="A0A6J4IUM3"/>
<sequence>MMVPLRSRVAEAAAAVTVFYRRPAAWLALFVTAALLTFGGGAAMFWFHAIHRGEHGPAIGDAHHWLLDSSIGFVALTPLLAVILPFGVWAGAATVGRRRWAPRAYVAVVAAVFTLTTGPGPFLHNVVAGAGTPLADAATRLFGHNHSVAARSMHLHDRSPLTEGILQVVVGFPVYVLCTCAALVIVRSLVRRTRRSDATASSARTLPPGTGVRSESCSMSGTH</sequence>
<organism evidence="3">
    <name type="scientific">uncultured Acidimicrobiales bacterium</name>
    <dbReference type="NCBI Taxonomy" id="310071"/>
    <lineage>
        <taxon>Bacteria</taxon>
        <taxon>Bacillati</taxon>
        <taxon>Actinomycetota</taxon>
        <taxon>Acidimicrobiia</taxon>
        <taxon>Acidimicrobiales</taxon>
        <taxon>environmental samples</taxon>
    </lineage>
</organism>
<feature type="transmembrane region" description="Helical" evidence="2">
    <location>
        <begin position="70"/>
        <end position="92"/>
    </location>
</feature>
<feature type="region of interest" description="Disordered" evidence="1">
    <location>
        <begin position="197"/>
        <end position="223"/>
    </location>
</feature>
<feature type="transmembrane region" description="Helical" evidence="2">
    <location>
        <begin position="26"/>
        <end position="50"/>
    </location>
</feature>